<gene>
    <name evidence="7" type="ORF">GCM10009601_14500</name>
</gene>
<evidence type="ECO:0000256" key="6">
    <source>
        <dbReference type="SAM" id="Phobius"/>
    </source>
</evidence>
<dbReference type="CDD" id="cd13963">
    <property type="entry name" value="PT_UbiA_2"/>
    <property type="match status" value="1"/>
</dbReference>
<dbReference type="EMBL" id="BAAAIZ010000017">
    <property type="protein sequence ID" value="GAA1418691.1"/>
    <property type="molecule type" value="Genomic_DNA"/>
</dbReference>
<keyword evidence="4 6" id="KW-0472">Membrane</keyword>
<dbReference type="GO" id="GO:0016757">
    <property type="term" value="F:glycosyltransferase activity"/>
    <property type="evidence" value="ECO:0007669"/>
    <property type="project" value="UniProtKB-KW"/>
</dbReference>
<comment type="subcellular location">
    <subcellularLocation>
        <location evidence="1">Membrane</location>
        <topology evidence="1">Multi-pass membrane protein</topology>
    </subcellularLocation>
</comment>
<evidence type="ECO:0000256" key="4">
    <source>
        <dbReference type="ARBA" id="ARBA00023136"/>
    </source>
</evidence>
<sequence>MTDTVVLRRGGRREQPPPRGSRELLTGLLITARPKQWVKNVLVIAAPAAAGRLVTRHALTELALVFALFTAASAAVYLLNDARDAEADRAHPVKRHRPVAAGQVPAPVACATGAALAVLAPLTAAWLSTPQVAVLLIAYLGMHLAYCLSLKHVLVVDLVVVTTGFLMRAVSGGLALGIPLSRWFLITSGFGALFMVAAKRYSEAVQMGGRAGATRALLTEYSTGYLRFVWQLAAGVAVLGYCLWAFEEGGAGGAGGAPHAGGLPWRQLSVVAFVLAVLRYAVFADRGTAGEPEDVVLRDPALALIGAVWAGMYAAAVADW</sequence>
<dbReference type="Proteomes" id="UP001500973">
    <property type="component" value="Unassembled WGS sequence"/>
</dbReference>
<keyword evidence="3 6" id="KW-1133">Transmembrane helix</keyword>
<dbReference type="RefSeq" id="WP_344010965.1">
    <property type="nucleotide sequence ID" value="NZ_BAAAIZ010000017.1"/>
</dbReference>
<name>A0ABP4JCD1_9ACTN</name>
<protein>
    <submittedName>
        <fullName evidence="7">Decaprenyl-phosphate phosphoribosyltransferase</fullName>
    </submittedName>
</protein>
<dbReference type="Pfam" id="PF01040">
    <property type="entry name" value="UbiA"/>
    <property type="match status" value="1"/>
</dbReference>
<feature type="transmembrane region" description="Helical" evidence="6">
    <location>
        <begin position="180"/>
        <end position="198"/>
    </location>
</feature>
<evidence type="ECO:0000256" key="5">
    <source>
        <dbReference type="SAM" id="MobiDB-lite"/>
    </source>
</evidence>
<feature type="transmembrane region" description="Helical" evidence="6">
    <location>
        <begin position="125"/>
        <end position="146"/>
    </location>
</feature>
<accession>A0ABP4JCD1</accession>
<dbReference type="InterPro" id="IPR044878">
    <property type="entry name" value="UbiA_sf"/>
</dbReference>
<feature type="transmembrane region" description="Helical" evidence="6">
    <location>
        <begin position="62"/>
        <end position="79"/>
    </location>
</feature>
<evidence type="ECO:0000256" key="3">
    <source>
        <dbReference type="ARBA" id="ARBA00022989"/>
    </source>
</evidence>
<feature type="transmembrane region" description="Helical" evidence="6">
    <location>
        <begin position="99"/>
        <end position="119"/>
    </location>
</feature>
<evidence type="ECO:0000256" key="1">
    <source>
        <dbReference type="ARBA" id="ARBA00004141"/>
    </source>
</evidence>
<reference evidence="8" key="1">
    <citation type="journal article" date="2019" name="Int. J. Syst. Evol. Microbiol.">
        <title>The Global Catalogue of Microorganisms (GCM) 10K type strain sequencing project: providing services to taxonomists for standard genome sequencing and annotation.</title>
        <authorList>
            <consortium name="The Broad Institute Genomics Platform"/>
            <consortium name="The Broad Institute Genome Sequencing Center for Infectious Disease"/>
            <person name="Wu L."/>
            <person name="Ma J."/>
        </authorList>
    </citation>
    <scope>NUCLEOTIDE SEQUENCE [LARGE SCALE GENOMIC DNA]</scope>
    <source>
        <strain evidence="8">JCM 11756</strain>
    </source>
</reference>
<feature type="region of interest" description="Disordered" evidence="5">
    <location>
        <begin position="1"/>
        <end position="21"/>
    </location>
</feature>
<evidence type="ECO:0000313" key="8">
    <source>
        <dbReference type="Proteomes" id="UP001500973"/>
    </source>
</evidence>
<feature type="transmembrane region" description="Helical" evidence="6">
    <location>
        <begin position="266"/>
        <end position="283"/>
    </location>
</feature>
<feature type="transmembrane region" description="Helical" evidence="6">
    <location>
        <begin position="225"/>
        <end position="246"/>
    </location>
</feature>
<proteinExistence type="predicted"/>
<comment type="caution">
    <text evidence="7">The sequence shown here is derived from an EMBL/GenBank/DDBJ whole genome shotgun (WGS) entry which is preliminary data.</text>
</comment>
<keyword evidence="7" id="KW-0808">Transferase</keyword>
<feature type="compositionally biased region" description="Basic and acidic residues" evidence="5">
    <location>
        <begin position="12"/>
        <end position="21"/>
    </location>
</feature>
<keyword evidence="8" id="KW-1185">Reference proteome</keyword>
<keyword evidence="2 6" id="KW-0812">Transmembrane</keyword>
<dbReference type="Gene3D" id="1.10.357.140">
    <property type="entry name" value="UbiA prenyltransferase"/>
    <property type="match status" value="1"/>
</dbReference>
<organism evidence="7 8">
    <name type="scientific">Streptomyces thermospinosisporus</name>
    <dbReference type="NCBI Taxonomy" id="161482"/>
    <lineage>
        <taxon>Bacteria</taxon>
        <taxon>Bacillati</taxon>
        <taxon>Actinomycetota</taxon>
        <taxon>Actinomycetes</taxon>
        <taxon>Kitasatosporales</taxon>
        <taxon>Streptomycetaceae</taxon>
        <taxon>Streptomyces</taxon>
    </lineage>
</organism>
<keyword evidence="7" id="KW-0328">Glycosyltransferase</keyword>
<dbReference type="InterPro" id="IPR000537">
    <property type="entry name" value="UbiA_prenyltransferase"/>
</dbReference>
<feature type="transmembrane region" description="Helical" evidence="6">
    <location>
        <begin position="295"/>
        <end position="316"/>
    </location>
</feature>
<evidence type="ECO:0000256" key="2">
    <source>
        <dbReference type="ARBA" id="ARBA00022692"/>
    </source>
</evidence>
<evidence type="ECO:0000313" key="7">
    <source>
        <dbReference type="EMBL" id="GAA1418691.1"/>
    </source>
</evidence>
<dbReference type="NCBIfam" id="NF008978">
    <property type="entry name" value="PRK12324.1-4"/>
    <property type="match status" value="1"/>
</dbReference>